<reference key="1">
    <citation type="submission" date="2010-11" db="EMBL/GenBank/DDBJ databases">
        <title>The complete genome of Paludibacter propionicigenes DSM 17365.</title>
        <authorList>
            <consortium name="US DOE Joint Genome Institute (JGI-PGF)"/>
            <person name="Lucas S."/>
            <person name="Copeland A."/>
            <person name="Lapidus A."/>
            <person name="Bruce D."/>
            <person name="Goodwin L."/>
            <person name="Pitluck S."/>
            <person name="Kyrpides N."/>
            <person name="Mavromatis K."/>
            <person name="Ivanova N."/>
            <person name="Munk A.C."/>
            <person name="Brettin T."/>
            <person name="Detter J.C."/>
            <person name="Han C."/>
            <person name="Tapia R."/>
            <person name="Land M."/>
            <person name="Hauser L."/>
            <person name="Markowitz V."/>
            <person name="Cheng J.-F."/>
            <person name="Hugenholtz P."/>
            <person name="Woyke T."/>
            <person name="Wu D."/>
            <person name="Gronow S."/>
            <person name="Wellnitz S."/>
            <person name="Brambilla E."/>
            <person name="Klenk H.-P."/>
            <person name="Eisen J.A."/>
        </authorList>
    </citation>
    <scope>NUCLEOTIDE SEQUENCE</scope>
    <source>
        <strain>WB4</strain>
    </source>
</reference>
<dbReference type="InterPro" id="IPR029065">
    <property type="entry name" value="Enolase_C-like"/>
</dbReference>
<dbReference type="SUPFAM" id="SSF51604">
    <property type="entry name" value="Enolase C-terminal domain-like"/>
    <property type="match status" value="1"/>
</dbReference>
<dbReference type="KEGG" id="ppn:Palpr_1530"/>
<dbReference type="STRING" id="694427.Palpr_1530"/>
<reference evidence="3 4" key="2">
    <citation type="journal article" date="2011" name="Stand. Genomic Sci.">
        <title>Complete genome sequence of Paludibacter propionicigenes type strain (WB4).</title>
        <authorList>
            <person name="Gronow S."/>
            <person name="Munk C."/>
            <person name="Lapidus A."/>
            <person name="Nolan M."/>
            <person name="Lucas S."/>
            <person name="Hammon N."/>
            <person name="Deshpande S."/>
            <person name="Cheng J.F."/>
            <person name="Tapia R."/>
            <person name="Han C."/>
            <person name="Goodwin L."/>
            <person name="Pitluck S."/>
            <person name="Liolios K."/>
            <person name="Ivanova N."/>
            <person name="Mavromatis K."/>
            <person name="Mikhailova N."/>
            <person name="Pati A."/>
            <person name="Chen A."/>
            <person name="Palaniappan K."/>
            <person name="Land M."/>
            <person name="Hauser L."/>
            <person name="Chang Y.J."/>
            <person name="Jeffries C.D."/>
            <person name="Brambilla E."/>
            <person name="Rohde M."/>
            <person name="Goker M."/>
            <person name="Detter J.C."/>
            <person name="Woyke T."/>
            <person name="Bristow J."/>
            <person name="Eisen J.A."/>
            <person name="Markowitz V."/>
            <person name="Hugenholtz P."/>
            <person name="Kyrpides N.C."/>
            <person name="Klenk H.P."/>
        </authorList>
    </citation>
    <scope>NUCLEOTIDE SEQUENCE [LARGE SCALE GENOMIC DNA]</scope>
    <source>
        <strain evidence="4">DSM 17365 / JCM 13257 / WB4</strain>
    </source>
</reference>
<gene>
    <name evidence="3" type="ordered locus">Palpr_1530</name>
</gene>
<keyword evidence="1" id="KW-0479">Metal-binding</keyword>
<evidence type="ECO:0000313" key="4">
    <source>
        <dbReference type="Proteomes" id="UP000008718"/>
    </source>
</evidence>
<accession>E4T4N2</accession>
<dbReference type="EMBL" id="CP002345">
    <property type="protein sequence ID" value="ADQ79676.1"/>
    <property type="molecule type" value="Genomic_DNA"/>
</dbReference>
<dbReference type="CDD" id="cd03320">
    <property type="entry name" value="OSBS"/>
    <property type="match status" value="1"/>
</dbReference>
<dbReference type="HOGENOM" id="CLU_030273_0_0_10"/>
<evidence type="ECO:0000313" key="3">
    <source>
        <dbReference type="EMBL" id="ADQ79676.1"/>
    </source>
</evidence>
<proteinExistence type="predicted"/>
<organism evidence="3 4">
    <name type="scientific">Paludibacter propionicigenes (strain DSM 17365 / JCM 13257 / WB4)</name>
    <dbReference type="NCBI Taxonomy" id="694427"/>
    <lineage>
        <taxon>Bacteria</taxon>
        <taxon>Pseudomonadati</taxon>
        <taxon>Bacteroidota</taxon>
        <taxon>Bacteroidia</taxon>
        <taxon>Bacteroidales</taxon>
        <taxon>Paludibacteraceae</taxon>
        <taxon>Paludibacter</taxon>
    </lineage>
</organism>
<dbReference type="Pfam" id="PF13378">
    <property type="entry name" value="MR_MLE_C"/>
    <property type="match status" value="1"/>
</dbReference>
<evidence type="ECO:0000256" key="1">
    <source>
        <dbReference type="ARBA" id="ARBA00022723"/>
    </source>
</evidence>
<dbReference type="PANTHER" id="PTHR48073">
    <property type="entry name" value="O-SUCCINYLBENZOATE SYNTHASE-RELATED"/>
    <property type="match status" value="1"/>
</dbReference>
<feature type="domain" description="Mandelate racemase/muconate lactonizing enzyme C-terminal" evidence="2">
    <location>
        <begin position="128"/>
        <end position="226"/>
    </location>
</feature>
<dbReference type="OrthoDB" id="9766759at2"/>
<protein>
    <submittedName>
        <fullName evidence="3">Mandelate racemase/muconate lactonizing protein</fullName>
    </submittedName>
</protein>
<dbReference type="InterPro" id="IPR029017">
    <property type="entry name" value="Enolase-like_N"/>
</dbReference>
<dbReference type="Gene3D" id="3.20.20.120">
    <property type="entry name" value="Enolase-like C-terminal domain"/>
    <property type="match status" value="1"/>
</dbReference>
<dbReference type="AlphaFoldDB" id="E4T4N2"/>
<keyword evidence="4" id="KW-1185">Reference proteome</keyword>
<dbReference type="Gene3D" id="3.30.390.10">
    <property type="entry name" value="Enolase-like, N-terminal domain"/>
    <property type="match status" value="1"/>
</dbReference>
<dbReference type="RefSeq" id="WP_013445045.1">
    <property type="nucleotide sequence ID" value="NC_014734.1"/>
</dbReference>
<evidence type="ECO:0000259" key="2">
    <source>
        <dbReference type="SMART" id="SM00922"/>
    </source>
</evidence>
<dbReference type="PANTHER" id="PTHR48073:SF2">
    <property type="entry name" value="O-SUCCINYLBENZOATE SYNTHASE"/>
    <property type="match status" value="1"/>
</dbReference>
<dbReference type="GO" id="GO:0016854">
    <property type="term" value="F:racemase and epimerase activity"/>
    <property type="evidence" value="ECO:0007669"/>
    <property type="project" value="UniProtKB-ARBA"/>
</dbReference>
<dbReference type="InterPro" id="IPR018110">
    <property type="entry name" value="Mandel_Rmase/mucon_lact_enz_CS"/>
</dbReference>
<dbReference type="PROSITE" id="PS00909">
    <property type="entry name" value="MR_MLE_2"/>
    <property type="match status" value="1"/>
</dbReference>
<sequence length="345" mass="38328">MFARHTTLNLQFKFPAGTSRGVLLHKPSSFLLLEKDGFTGIGECSTIPNLSIDPVETYSEKLEEVCRLLNEGVDPGALDLTLYPSIAFGLETALLDLKARGSKCLFPSAFTQGETGIPINGLVWMGDKNFMQKQIREKIAAGYHCIKLKVGALDFETELEIISGIRQQFSPEDIELRLDANGGFTPTDALEKLEKLAAFHIHSIEQPIKQKQFEAMATLCRQSPIPIVLDEELIGVKPADKEFILEKIKPAYIILKPSLVGGFRQSEDWIRLAEKHNIAWWITSALEANIGLNAIAQWTYTLNSHLPQGLGTGQLYHNNIPSPLAIENAKLFYKSGADWDVNPLL</sequence>
<dbReference type="SMART" id="SM00922">
    <property type="entry name" value="MR_MLE"/>
    <property type="match status" value="1"/>
</dbReference>
<dbReference type="InterPro" id="IPR013342">
    <property type="entry name" value="Mandelate_racemase_C"/>
</dbReference>
<dbReference type="GO" id="GO:0046872">
    <property type="term" value="F:metal ion binding"/>
    <property type="evidence" value="ECO:0007669"/>
    <property type="project" value="UniProtKB-KW"/>
</dbReference>
<dbReference type="eggNOG" id="COG4948">
    <property type="taxonomic scope" value="Bacteria"/>
</dbReference>
<dbReference type="GO" id="GO:0009063">
    <property type="term" value="P:amino acid catabolic process"/>
    <property type="evidence" value="ECO:0007669"/>
    <property type="project" value="InterPro"/>
</dbReference>
<name>E4T4N2_PALPW</name>
<dbReference type="SUPFAM" id="SSF54826">
    <property type="entry name" value="Enolase N-terminal domain-like"/>
    <property type="match status" value="1"/>
</dbReference>
<dbReference type="Proteomes" id="UP000008718">
    <property type="component" value="Chromosome"/>
</dbReference>
<dbReference type="SFLD" id="SFLDG00180">
    <property type="entry name" value="muconate_cycloisomerase"/>
    <property type="match status" value="1"/>
</dbReference>
<dbReference type="InterPro" id="IPR036849">
    <property type="entry name" value="Enolase-like_C_sf"/>
</dbReference>
<dbReference type="SFLD" id="SFLDF00009">
    <property type="entry name" value="o-succinylbenzoate_synthase"/>
    <property type="match status" value="1"/>
</dbReference>
<dbReference type="SFLD" id="SFLDS00001">
    <property type="entry name" value="Enolase"/>
    <property type="match status" value="1"/>
</dbReference>